<proteinExistence type="predicted"/>
<organism evidence="2 3">
    <name type="scientific">Haloterrigena turkmenica (strain ATCC 51198 / DSM 5511 / JCM 9101 / NCIMB 13204 / VKM B-1734 / 4k)</name>
    <name type="common">Halococcus turkmenicus</name>
    <dbReference type="NCBI Taxonomy" id="543526"/>
    <lineage>
        <taxon>Archaea</taxon>
        <taxon>Methanobacteriati</taxon>
        <taxon>Methanobacteriota</taxon>
        <taxon>Stenosarchaea group</taxon>
        <taxon>Halobacteria</taxon>
        <taxon>Halobacteriales</taxon>
        <taxon>Natrialbaceae</taxon>
        <taxon>Haloterrigena</taxon>
    </lineage>
</organism>
<reference evidence="2 3" key="1">
    <citation type="journal article" date="2010" name="Stand. Genomic Sci.">
        <title>Complete genome sequence of Haloterrigena turkmenica type strain (4k).</title>
        <authorList>
            <person name="Saunders E."/>
            <person name="Tindall B.J."/>
            <person name="Fahnrich R."/>
            <person name="Lapidus A."/>
            <person name="Copeland A."/>
            <person name="Del Rio T.G."/>
            <person name="Lucas S."/>
            <person name="Chen F."/>
            <person name="Tice H."/>
            <person name="Cheng J.F."/>
            <person name="Han C."/>
            <person name="Detter J.C."/>
            <person name="Bruce D."/>
            <person name="Goodwin L."/>
            <person name="Chain P."/>
            <person name="Pitluck S."/>
            <person name="Pati A."/>
            <person name="Ivanova N."/>
            <person name="Mavromatis K."/>
            <person name="Chen A."/>
            <person name="Palaniappan K."/>
            <person name="Land M."/>
            <person name="Hauser L."/>
            <person name="Chang Y.J."/>
            <person name="Jeffries C.D."/>
            <person name="Brettin T."/>
            <person name="Rohde M."/>
            <person name="Goker M."/>
            <person name="Bristow J."/>
            <person name="Eisen J.A."/>
            <person name="Markowitz V."/>
            <person name="Hugenholtz P."/>
            <person name="Klenk H.P."/>
            <person name="Kyrpides N.C."/>
        </authorList>
    </citation>
    <scope>NUCLEOTIDE SEQUENCE [LARGE SCALE GENOMIC DNA]</scope>
    <source>
        <strain evidence="3">ATCC 51198 / DSM 5511 / JCM 9101 / NCIMB 13204 / VKM B-1734 / 4k</strain>
    </source>
</reference>
<sequence length="193" mass="22123">MTTSEPDRDDCYFCESSDDLEEHHIAPQRLGGSDSRDNLVIVCHDCHWKLERLYNKDFYEQLGIDDPRTTREKHITCDIAGCTNQAVEKSQQPGTDPRRPKDSRKTAVIVYRCEGHANGDPERDALEQEILDLLANHSDDAFLPGTIADQIETDASKEEVESVLSHLRVYGRVKRYGKYGDQAWQIEPNSRFR</sequence>
<dbReference type="Gene3D" id="1.10.30.50">
    <property type="match status" value="1"/>
</dbReference>
<dbReference type="InterPro" id="IPR003615">
    <property type="entry name" value="HNH_nuc"/>
</dbReference>
<keyword evidence="2" id="KW-0614">Plasmid</keyword>
<dbReference type="GeneID" id="8745902"/>
<evidence type="ECO:0000313" key="3">
    <source>
        <dbReference type="Proteomes" id="UP000001903"/>
    </source>
</evidence>
<dbReference type="CDD" id="cd00085">
    <property type="entry name" value="HNHc"/>
    <property type="match status" value="1"/>
</dbReference>
<geneLocation type="plasmid" evidence="2 3">
    <name>pHTUR05</name>
</geneLocation>
<gene>
    <name evidence="2" type="ordered locus">Htur_5097</name>
</gene>
<name>D2S3N7_HALTV</name>
<accession>D2S3N7</accession>
<dbReference type="AlphaFoldDB" id="D2S3N7"/>
<dbReference type="InterPro" id="IPR029471">
    <property type="entry name" value="HNH_5"/>
</dbReference>
<dbReference type="EMBL" id="CP001865">
    <property type="protein sequence ID" value="ADB63984.1"/>
    <property type="molecule type" value="Genomic_DNA"/>
</dbReference>
<dbReference type="KEGG" id="htu:Htur_5097"/>
<dbReference type="Proteomes" id="UP000001903">
    <property type="component" value="Plasmid pHTUR05"/>
</dbReference>
<dbReference type="OrthoDB" id="11472at2157"/>
<keyword evidence="3" id="KW-1185">Reference proteome</keyword>
<dbReference type="Pfam" id="PF14279">
    <property type="entry name" value="HNH_5"/>
    <property type="match status" value="1"/>
</dbReference>
<feature type="domain" description="HNH endonuclease 5" evidence="1">
    <location>
        <begin position="11"/>
        <end position="56"/>
    </location>
</feature>
<protein>
    <recommendedName>
        <fullName evidence="1">HNH endonuclease 5 domain-containing protein</fullName>
    </recommendedName>
</protein>
<dbReference type="HOGENOM" id="CLU_1405955_0_0_2"/>
<evidence type="ECO:0000313" key="2">
    <source>
        <dbReference type="EMBL" id="ADB63984.1"/>
    </source>
</evidence>
<dbReference type="RefSeq" id="WP_012946223.1">
    <property type="nucleotide sequence ID" value="NC_013748.1"/>
</dbReference>
<evidence type="ECO:0000259" key="1">
    <source>
        <dbReference type="Pfam" id="PF14279"/>
    </source>
</evidence>